<evidence type="ECO:0000256" key="3">
    <source>
        <dbReference type="ARBA" id="ARBA00022801"/>
    </source>
</evidence>
<evidence type="ECO:0000313" key="9">
    <source>
        <dbReference type="Proteomes" id="UP001597337"/>
    </source>
</evidence>
<protein>
    <submittedName>
        <fullName evidence="8">M48 family metallopeptidase</fullName>
    </submittedName>
</protein>
<dbReference type="Pfam" id="PF01435">
    <property type="entry name" value="Peptidase_M48"/>
    <property type="match status" value="1"/>
</dbReference>
<evidence type="ECO:0000313" key="8">
    <source>
        <dbReference type="EMBL" id="MFD2111083.1"/>
    </source>
</evidence>
<dbReference type="PANTHER" id="PTHR22726:SF1">
    <property type="entry name" value="METALLOENDOPEPTIDASE OMA1, MITOCHONDRIAL"/>
    <property type="match status" value="1"/>
</dbReference>
<evidence type="ECO:0000259" key="7">
    <source>
        <dbReference type="Pfam" id="PF01435"/>
    </source>
</evidence>
<keyword evidence="1 6" id="KW-0645">Protease</keyword>
<keyword evidence="4 6" id="KW-0862">Zinc</keyword>
<gene>
    <name evidence="8" type="ORF">ACFSJC_04405</name>
</gene>
<comment type="similarity">
    <text evidence="6">Belongs to the peptidase M48 family.</text>
</comment>
<comment type="cofactor">
    <cofactor evidence="6">
        <name>Zn(2+)</name>
        <dbReference type="ChEBI" id="CHEBI:29105"/>
    </cofactor>
    <text evidence="6">Binds 1 zinc ion per subunit.</text>
</comment>
<dbReference type="Proteomes" id="UP001597337">
    <property type="component" value="Unassembled WGS sequence"/>
</dbReference>
<evidence type="ECO:0000256" key="1">
    <source>
        <dbReference type="ARBA" id="ARBA00022670"/>
    </source>
</evidence>
<keyword evidence="3 6" id="KW-0378">Hydrolase</keyword>
<proteinExistence type="inferred from homology"/>
<evidence type="ECO:0000256" key="2">
    <source>
        <dbReference type="ARBA" id="ARBA00022723"/>
    </source>
</evidence>
<name>A0ABW4Y7Z7_9GAMM</name>
<evidence type="ECO:0000256" key="4">
    <source>
        <dbReference type="ARBA" id="ARBA00022833"/>
    </source>
</evidence>
<evidence type="ECO:0000256" key="6">
    <source>
        <dbReference type="RuleBase" id="RU003983"/>
    </source>
</evidence>
<organism evidence="8 9">
    <name type="scientific">Thiorhodococcus fuscus</name>
    <dbReference type="NCBI Taxonomy" id="527200"/>
    <lineage>
        <taxon>Bacteria</taxon>
        <taxon>Pseudomonadati</taxon>
        <taxon>Pseudomonadota</taxon>
        <taxon>Gammaproteobacteria</taxon>
        <taxon>Chromatiales</taxon>
        <taxon>Chromatiaceae</taxon>
        <taxon>Thiorhodococcus</taxon>
    </lineage>
</organism>
<sequence length="230" mass="25863">MTLSLAGLWLFGGLLGNGNGDCRASTEAGIRTMQSLAESWPLRFANDPVRRYIQRLGQQLVAEADLHDAENWRFFVVRNLEPTAFAVGGNRFVVSDGLIAFVRNESDLAAVLAHEIAHQRLRHFCDHAPTDAKRIRYGSIVQHFDLDTERAADIYALRLLESAGYNPDSMYEVLRCLSERPGAPVSQLQTRMRSLKPSFTNRANMPNIGNLEEIRTHILEESGTPIQRCR</sequence>
<dbReference type="Gene3D" id="3.30.2010.10">
    <property type="entry name" value="Metalloproteases ('zincins'), catalytic domain"/>
    <property type="match status" value="1"/>
</dbReference>
<dbReference type="RefSeq" id="WP_386023779.1">
    <property type="nucleotide sequence ID" value="NZ_JBHUHX010000007.1"/>
</dbReference>
<comment type="caution">
    <text evidence="8">The sequence shown here is derived from an EMBL/GenBank/DDBJ whole genome shotgun (WGS) entry which is preliminary data.</text>
</comment>
<dbReference type="InterPro" id="IPR051156">
    <property type="entry name" value="Mito/Outer_Membr_Metalloprot"/>
</dbReference>
<keyword evidence="9" id="KW-1185">Reference proteome</keyword>
<keyword evidence="5 6" id="KW-0482">Metalloprotease</keyword>
<dbReference type="InterPro" id="IPR001915">
    <property type="entry name" value="Peptidase_M48"/>
</dbReference>
<evidence type="ECO:0000256" key="5">
    <source>
        <dbReference type="ARBA" id="ARBA00023049"/>
    </source>
</evidence>
<reference evidence="9" key="1">
    <citation type="journal article" date="2019" name="Int. J. Syst. Evol. Microbiol.">
        <title>The Global Catalogue of Microorganisms (GCM) 10K type strain sequencing project: providing services to taxonomists for standard genome sequencing and annotation.</title>
        <authorList>
            <consortium name="The Broad Institute Genomics Platform"/>
            <consortium name="The Broad Institute Genome Sequencing Center for Infectious Disease"/>
            <person name="Wu L."/>
            <person name="Ma J."/>
        </authorList>
    </citation>
    <scope>NUCLEOTIDE SEQUENCE [LARGE SCALE GENOMIC DNA]</scope>
    <source>
        <strain evidence="9">KACC 12597</strain>
    </source>
</reference>
<dbReference type="CDD" id="cd07324">
    <property type="entry name" value="M48C_Oma1-like"/>
    <property type="match status" value="1"/>
</dbReference>
<feature type="domain" description="Peptidase M48" evidence="7">
    <location>
        <begin position="51"/>
        <end position="124"/>
    </location>
</feature>
<dbReference type="EMBL" id="JBHUHX010000007">
    <property type="protein sequence ID" value="MFD2111083.1"/>
    <property type="molecule type" value="Genomic_DNA"/>
</dbReference>
<accession>A0ABW4Y7Z7</accession>
<dbReference type="PANTHER" id="PTHR22726">
    <property type="entry name" value="METALLOENDOPEPTIDASE OMA1"/>
    <property type="match status" value="1"/>
</dbReference>
<keyword evidence="2" id="KW-0479">Metal-binding</keyword>